<reference evidence="3" key="1">
    <citation type="submission" date="2017-02" db="UniProtKB">
        <authorList>
            <consortium name="WormBaseParasite"/>
        </authorList>
    </citation>
    <scope>IDENTIFICATION</scope>
</reference>
<protein>
    <submittedName>
        <fullName evidence="3">Lipopolysaccharide choline phosphotransferase</fullName>
    </submittedName>
</protein>
<dbReference type="WBParaSite" id="TASK_0000979001-mRNA-1">
    <property type="protein sequence ID" value="TASK_0000979001-mRNA-1"/>
    <property type="gene ID" value="TASK_0000979001"/>
</dbReference>
<feature type="transmembrane region" description="Helical" evidence="1">
    <location>
        <begin position="72"/>
        <end position="92"/>
    </location>
</feature>
<dbReference type="PANTHER" id="PTHR43404:SF1">
    <property type="entry name" value="MNN4P"/>
    <property type="match status" value="1"/>
</dbReference>
<proteinExistence type="predicted"/>
<dbReference type="InterPro" id="IPR007074">
    <property type="entry name" value="LicD/FKTN/FKRP_NTP_transf"/>
</dbReference>
<organism evidence="3">
    <name type="scientific">Taenia asiatica</name>
    <name type="common">Asian tapeworm</name>
    <dbReference type="NCBI Taxonomy" id="60517"/>
    <lineage>
        <taxon>Eukaryota</taxon>
        <taxon>Metazoa</taxon>
        <taxon>Spiralia</taxon>
        <taxon>Lophotrochozoa</taxon>
        <taxon>Platyhelminthes</taxon>
        <taxon>Cestoda</taxon>
        <taxon>Eucestoda</taxon>
        <taxon>Cyclophyllidea</taxon>
        <taxon>Taeniidae</taxon>
        <taxon>Taenia</taxon>
    </lineage>
</organism>
<dbReference type="PANTHER" id="PTHR43404">
    <property type="entry name" value="LIPOPOLYSACCHARIDE CHOLINEPHOSPHOTRANSFERASE LICD"/>
    <property type="match status" value="1"/>
</dbReference>
<name>A0A0R3WFZ7_TAEAS</name>
<dbReference type="InterPro" id="IPR052942">
    <property type="entry name" value="LPS_cholinephosphotransferase"/>
</dbReference>
<evidence type="ECO:0000256" key="1">
    <source>
        <dbReference type="SAM" id="Phobius"/>
    </source>
</evidence>
<keyword evidence="1" id="KW-0472">Membrane</keyword>
<keyword evidence="1" id="KW-0812">Transmembrane</keyword>
<dbReference type="STRING" id="60517.A0A0R3WFZ7"/>
<dbReference type="Pfam" id="PF04991">
    <property type="entry name" value="LicD"/>
    <property type="match status" value="1"/>
</dbReference>
<sequence length="417" mass="48389">LHRAISGYKNEAKPKQILICLKTTSPKISLCFRYTEDSSSFARNFNDAAEAHIANGQPTASHQMLRFGRRTIVPFFIAVLLLLFTSFCILEIRSSRATVAHLSIHSYVVRPEEGANSSMLPHLDSIPWPNVKRPNVSTNLMIADLKPFDVKLSPGQYASMERLLDKFEQVMISLKLQDQWFLGAGSLLGSLQHHDLIPWDDDLDVGVHLRYRPRIRGTLKHLQHQFKTYAQSGRDKLFFKPFAKYAKTDLNTIGSHSFSHLPWAWPFIDIFYYREIDSVEGEEYTQNFHKFKLSDIFPLTCRPFGKHWYPAPRRPVSFLRSYYSTKRQYCSSHDYSHALEKLVSPKYMDCRELMERYAFVHRCPIPEQERNDKPIGFCDEHLVDGSGRNVHMTRLTLDSDEIDIPLYAVRHEAFKCP</sequence>
<evidence type="ECO:0000313" key="3">
    <source>
        <dbReference type="WBParaSite" id="TASK_0000979001-mRNA-1"/>
    </source>
</evidence>
<accession>A0A0R3WFZ7</accession>
<dbReference type="GO" id="GO:0009100">
    <property type="term" value="P:glycoprotein metabolic process"/>
    <property type="evidence" value="ECO:0007669"/>
    <property type="project" value="UniProtKB-ARBA"/>
</dbReference>
<feature type="domain" description="LicD/FKTN/FKRP nucleotidyltransferase" evidence="2">
    <location>
        <begin position="180"/>
        <end position="208"/>
    </location>
</feature>
<evidence type="ECO:0000259" key="2">
    <source>
        <dbReference type="Pfam" id="PF04991"/>
    </source>
</evidence>
<dbReference type="AlphaFoldDB" id="A0A0R3WFZ7"/>
<keyword evidence="1" id="KW-1133">Transmembrane helix</keyword>